<evidence type="ECO:0000313" key="2">
    <source>
        <dbReference type="EMBL" id="KER29099.1"/>
    </source>
</evidence>
<dbReference type="KEGG" id="ovi:T265_04192"/>
<dbReference type="Proteomes" id="UP000054324">
    <property type="component" value="Unassembled WGS sequence"/>
</dbReference>
<feature type="region of interest" description="Disordered" evidence="1">
    <location>
        <begin position="64"/>
        <end position="93"/>
    </location>
</feature>
<accession>A0A075AGV4</accession>
<sequence>MLKIRKTVIITTEDLEQDQQTNGLELSSRLREKKLRDDNVMEGDRCKLAAGDIREEEFLTDVVSPTLGRPGNTDNVDPKKGLAPSNSKWGSSSSWRMRMRTGHASGLPHAAFILEAKKTGVRMRISTNHVIPVRTHWRNNTNSGTNPPPQTENTFQAEAQLEVKFEFT</sequence>
<dbReference type="GeneID" id="20318378"/>
<evidence type="ECO:0000313" key="3">
    <source>
        <dbReference type="Proteomes" id="UP000054324"/>
    </source>
</evidence>
<dbReference type="AlphaFoldDB" id="A0A075AGV4"/>
<protein>
    <submittedName>
        <fullName evidence="2">Uncharacterized protein</fullName>
    </submittedName>
</protein>
<reference evidence="2 3" key="1">
    <citation type="submission" date="2013-11" db="EMBL/GenBank/DDBJ databases">
        <title>Opisthorchis viverrini - life in the bile duct.</title>
        <authorList>
            <person name="Young N.D."/>
            <person name="Nagarajan N."/>
            <person name="Lin S.J."/>
            <person name="Korhonen P.K."/>
            <person name="Jex A.R."/>
            <person name="Hall R.S."/>
            <person name="Safavi-Hemami H."/>
            <person name="Kaewkong W."/>
            <person name="Bertrand D."/>
            <person name="Gao S."/>
            <person name="Seet Q."/>
            <person name="Wongkham S."/>
            <person name="Teh B.T."/>
            <person name="Wongkham C."/>
            <person name="Intapan P.M."/>
            <person name="Maleewong W."/>
            <person name="Yang X."/>
            <person name="Hu M."/>
            <person name="Wang Z."/>
            <person name="Hofmann A."/>
            <person name="Sternberg P.W."/>
            <person name="Tan P."/>
            <person name="Wang J."/>
            <person name="Gasser R.B."/>
        </authorList>
    </citation>
    <scope>NUCLEOTIDE SEQUENCE [LARGE SCALE GENOMIC DNA]</scope>
</reference>
<organism evidence="2 3">
    <name type="scientific">Opisthorchis viverrini</name>
    <name type="common">Southeast Asian liver fluke</name>
    <dbReference type="NCBI Taxonomy" id="6198"/>
    <lineage>
        <taxon>Eukaryota</taxon>
        <taxon>Metazoa</taxon>
        <taxon>Spiralia</taxon>
        <taxon>Lophotrochozoa</taxon>
        <taxon>Platyhelminthes</taxon>
        <taxon>Trematoda</taxon>
        <taxon>Digenea</taxon>
        <taxon>Opisthorchiida</taxon>
        <taxon>Opisthorchiata</taxon>
        <taxon>Opisthorchiidae</taxon>
        <taxon>Opisthorchis</taxon>
    </lineage>
</organism>
<dbReference type="RefSeq" id="XP_009167138.1">
    <property type="nucleotide sequence ID" value="XM_009168874.1"/>
</dbReference>
<proteinExistence type="predicted"/>
<gene>
    <name evidence="2" type="ORF">T265_04192</name>
</gene>
<dbReference type="CTD" id="20318378"/>
<keyword evidence="3" id="KW-1185">Reference proteome</keyword>
<evidence type="ECO:0000256" key="1">
    <source>
        <dbReference type="SAM" id="MobiDB-lite"/>
    </source>
</evidence>
<dbReference type="EMBL" id="KL596685">
    <property type="protein sequence ID" value="KER29099.1"/>
    <property type="molecule type" value="Genomic_DNA"/>
</dbReference>
<name>A0A075AGV4_OPIVI</name>